<dbReference type="SUPFAM" id="SSF51735">
    <property type="entry name" value="NAD(P)-binding Rossmann-fold domains"/>
    <property type="match status" value="1"/>
</dbReference>
<accession>A0A2T2XG04</accession>
<evidence type="ECO:0000313" key="2">
    <source>
        <dbReference type="EMBL" id="PSR33433.1"/>
    </source>
</evidence>
<dbReference type="PRINTS" id="PR00080">
    <property type="entry name" value="SDRFAMILY"/>
</dbReference>
<reference evidence="2 3" key="1">
    <citation type="journal article" date="2014" name="BMC Genomics">
        <title>Comparison of environmental and isolate Sulfobacillus genomes reveals diverse carbon, sulfur, nitrogen, and hydrogen metabolisms.</title>
        <authorList>
            <person name="Justice N.B."/>
            <person name="Norman A."/>
            <person name="Brown C.T."/>
            <person name="Singh A."/>
            <person name="Thomas B.C."/>
            <person name="Banfield J.F."/>
        </authorList>
    </citation>
    <scope>NUCLEOTIDE SEQUENCE [LARGE SCALE GENOMIC DNA]</scope>
    <source>
        <strain evidence="2">AMDSBA4</strain>
    </source>
</reference>
<dbReference type="InterPro" id="IPR002347">
    <property type="entry name" value="SDR_fam"/>
</dbReference>
<proteinExistence type="inferred from homology"/>
<dbReference type="Pfam" id="PF13561">
    <property type="entry name" value="adh_short_C2"/>
    <property type="match status" value="1"/>
</dbReference>
<organism evidence="2 3">
    <name type="scientific">Sulfobacillus benefaciens</name>
    <dbReference type="NCBI Taxonomy" id="453960"/>
    <lineage>
        <taxon>Bacteria</taxon>
        <taxon>Bacillati</taxon>
        <taxon>Bacillota</taxon>
        <taxon>Clostridia</taxon>
        <taxon>Eubacteriales</taxon>
        <taxon>Clostridiales Family XVII. Incertae Sedis</taxon>
        <taxon>Sulfobacillus</taxon>
    </lineage>
</organism>
<dbReference type="AlphaFoldDB" id="A0A2T2XG04"/>
<dbReference type="CDD" id="cd05233">
    <property type="entry name" value="SDR_c"/>
    <property type="match status" value="1"/>
</dbReference>
<dbReference type="PRINTS" id="PR00081">
    <property type="entry name" value="GDHRDH"/>
</dbReference>
<gene>
    <name evidence="2" type="ORF">C7B46_09725</name>
</gene>
<comment type="similarity">
    <text evidence="1">Belongs to the short-chain dehydrogenases/reductases (SDR) family.</text>
</comment>
<comment type="caution">
    <text evidence="2">The sequence shown here is derived from an EMBL/GenBank/DDBJ whole genome shotgun (WGS) entry which is preliminary data.</text>
</comment>
<dbReference type="Gene3D" id="3.40.50.720">
    <property type="entry name" value="NAD(P)-binding Rossmann-like Domain"/>
    <property type="match status" value="1"/>
</dbReference>
<dbReference type="Proteomes" id="UP000242972">
    <property type="component" value="Unassembled WGS sequence"/>
</dbReference>
<name>A0A2T2XG04_9FIRM</name>
<dbReference type="GO" id="GO:0016616">
    <property type="term" value="F:oxidoreductase activity, acting on the CH-OH group of donors, NAD or NADP as acceptor"/>
    <property type="evidence" value="ECO:0007669"/>
    <property type="project" value="TreeGrafter"/>
</dbReference>
<dbReference type="GO" id="GO:0030497">
    <property type="term" value="P:fatty acid elongation"/>
    <property type="evidence" value="ECO:0007669"/>
    <property type="project" value="TreeGrafter"/>
</dbReference>
<evidence type="ECO:0000256" key="1">
    <source>
        <dbReference type="ARBA" id="ARBA00006484"/>
    </source>
</evidence>
<dbReference type="InterPro" id="IPR036291">
    <property type="entry name" value="NAD(P)-bd_dom_sf"/>
</dbReference>
<evidence type="ECO:0000313" key="3">
    <source>
        <dbReference type="Proteomes" id="UP000242972"/>
    </source>
</evidence>
<dbReference type="EMBL" id="PXYW01000020">
    <property type="protein sequence ID" value="PSR33433.1"/>
    <property type="molecule type" value="Genomic_DNA"/>
</dbReference>
<protein>
    <submittedName>
        <fullName evidence="2">NAD(P)-dependent oxidoreductase</fullName>
    </submittedName>
</protein>
<dbReference type="PANTHER" id="PTHR42760:SF40">
    <property type="entry name" value="3-OXOACYL-[ACYL-CARRIER-PROTEIN] REDUCTASE, CHLOROPLASTIC"/>
    <property type="match status" value="1"/>
</dbReference>
<sequence>MVAMIGKTGGIGQALAKWLTERGIGVVGFARAPEDADYEFDVTWPSSDIERVISQAYQRHGAFDAWINLAGADILQEPVRSWSYEKRLKLLWETDVLGTIRCSRAALPYLTPDGCIINVGWDEAFEGHRGAAGELYATAKAAVIAYSLSLAKTLGAAPRVYVACPGWVTTRWAETLSSHRQQQVAKYIPGATWQTPDMMASLIGSLVVGRHVIASGTVHQISSPAR</sequence>
<dbReference type="PANTHER" id="PTHR42760">
    <property type="entry name" value="SHORT-CHAIN DEHYDROGENASES/REDUCTASES FAMILY MEMBER"/>
    <property type="match status" value="1"/>
</dbReference>